<protein>
    <submittedName>
        <fullName evidence="1">Uncharacterized protein</fullName>
    </submittedName>
</protein>
<gene>
    <name evidence="1" type="ORF">M7I_3610</name>
</gene>
<keyword evidence="2" id="KW-1185">Reference proteome</keyword>
<proteinExistence type="predicted"/>
<evidence type="ECO:0000313" key="2">
    <source>
        <dbReference type="Proteomes" id="UP000005446"/>
    </source>
</evidence>
<dbReference type="EMBL" id="AGUE01000080">
    <property type="protein sequence ID" value="EHL00522.1"/>
    <property type="molecule type" value="Genomic_DNA"/>
</dbReference>
<organism evidence="1 2">
    <name type="scientific">Glarea lozoyensis (strain ATCC 74030 / MF5533)</name>
    <dbReference type="NCBI Taxonomy" id="1104152"/>
    <lineage>
        <taxon>Eukaryota</taxon>
        <taxon>Fungi</taxon>
        <taxon>Dikarya</taxon>
        <taxon>Ascomycota</taxon>
        <taxon>Pezizomycotina</taxon>
        <taxon>Leotiomycetes</taxon>
        <taxon>Helotiales</taxon>
        <taxon>Helotiaceae</taxon>
        <taxon>Glarea</taxon>
    </lineage>
</organism>
<comment type="caution">
    <text evidence="1">The sequence shown here is derived from an EMBL/GenBank/DDBJ whole genome shotgun (WGS) entry which is preliminary data.</text>
</comment>
<accession>H0ELY5</accession>
<evidence type="ECO:0000313" key="1">
    <source>
        <dbReference type="EMBL" id="EHL00522.1"/>
    </source>
</evidence>
<dbReference type="AlphaFoldDB" id="H0ELY5"/>
<sequence length="36" mass="3921">MTASIVATIPKKKMVTPNSDKRAGCAAARLRGRYKE</sequence>
<reference evidence="1 2" key="1">
    <citation type="journal article" date="2012" name="Eukaryot. Cell">
        <title>Genome sequence of the fungus Glarea lozoyensis: the first genome sequence of a species from the Helotiaceae family.</title>
        <authorList>
            <person name="Youssar L."/>
            <person name="Gruening B.A."/>
            <person name="Erxleben A."/>
            <person name="Guenther S."/>
            <person name="Huettel W."/>
        </authorList>
    </citation>
    <scope>NUCLEOTIDE SEQUENCE [LARGE SCALE GENOMIC DNA]</scope>
    <source>
        <strain evidence="2">ATCC 74030 / MF5533</strain>
    </source>
</reference>
<dbReference type="Proteomes" id="UP000005446">
    <property type="component" value="Unassembled WGS sequence"/>
</dbReference>
<dbReference type="InParanoid" id="H0ELY5"/>
<name>H0ELY5_GLAL7</name>
<dbReference type="HOGENOM" id="CLU_3359801_0_0_1"/>